<comment type="caution">
    <text evidence="1">The sequence shown here is derived from an EMBL/GenBank/DDBJ whole genome shotgun (WGS) entry which is preliminary data.</text>
</comment>
<accession>A0A7W8DPF9</accession>
<evidence type="ECO:0000313" key="1">
    <source>
        <dbReference type="EMBL" id="MBB5037115.1"/>
    </source>
</evidence>
<gene>
    <name evidence="1" type="ORF">HNQ64_001357</name>
</gene>
<dbReference type="Proteomes" id="UP000534294">
    <property type="component" value="Unassembled WGS sequence"/>
</dbReference>
<dbReference type="RefSeq" id="WP_184206684.1">
    <property type="nucleotide sequence ID" value="NZ_JACHIF010000002.1"/>
</dbReference>
<evidence type="ECO:0000313" key="2">
    <source>
        <dbReference type="Proteomes" id="UP000534294"/>
    </source>
</evidence>
<dbReference type="EMBL" id="JACHIF010000002">
    <property type="protein sequence ID" value="MBB5037115.1"/>
    <property type="molecule type" value="Genomic_DNA"/>
</dbReference>
<dbReference type="AlphaFoldDB" id="A0A7W8DPF9"/>
<name>A0A7W8DPF9_9BACT</name>
<reference evidence="1 2" key="1">
    <citation type="submission" date="2020-08" db="EMBL/GenBank/DDBJ databases">
        <title>Genomic Encyclopedia of Type Strains, Phase IV (KMG-IV): sequencing the most valuable type-strain genomes for metagenomic binning, comparative biology and taxonomic classification.</title>
        <authorList>
            <person name="Goeker M."/>
        </authorList>
    </citation>
    <scope>NUCLEOTIDE SEQUENCE [LARGE SCALE GENOMIC DNA]</scope>
    <source>
        <strain evidence="1 2">DSM 12251</strain>
    </source>
</reference>
<protein>
    <submittedName>
        <fullName evidence="1">Uncharacterized protein</fullName>
    </submittedName>
</protein>
<organism evidence="1 2">
    <name type="scientific">Prosthecobacter dejongeii</name>
    <dbReference type="NCBI Taxonomy" id="48465"/>
    <lineage>
        <taxon>Bacteria</taxon>
        <taxon>Pseudomonadati</taxon>
        <taxon>Verrucomicrobiota</taxon>
        <taxon>Verrucomicrobiia</taxon>
        <taxon>Verrucomicrobiales</taxon>
        <taxon>Verrucomicrobiaceae</taxon>
        <taxon>Prosthecobacter</taxon>
    </lineage>
</organism>
<proteinExistence type="predicted"/>
<keyword evidence="2" id="KW-1185">Reference proteome</keyword>
<sequence>MADTTVSIPIDRRSGNIILAPIAATTKILQGTIVCRNASGYAVPGSDTANLVTLGLAAEEVDNSGGAAGDLSVRIERGETYKLLNDPTNPVTIASIMTGGAAVIKDNQTVCVAAGATNDIPVGRPVQVDADGVWIEIP</sequence>